<evidence type="ECO:0000313" key="2">
    <source>
        <dbReference type="EMBL" id="SMQ76405.1"/>
    </source>
</evidence>
<accession>A0A1Y6FNC5</accession>
<dbReference type="EMBL" id="FXWL01000002">
    <property type="protein sequence ID" value="SMQ76405.1"/>
    <property type="molecule type" value="Genomic_DNA"/>
</dbReference>
<keyword evidence="3" id="KW-1185">Reference proteome</keyword>
<feature type="region of interest" description="Disordered" evidence="1">
    <location>
        <begin position="50"/>
        <end position="123"/>
    </location>
</feature>
<feature type="region of interest" description="Disordered" evidence="1">
    <location>
        <begin position="1"/>
        <end position="34"/>
    </location>
</feature>
<name>A0A1Y6FNC5_9SPHN</name>
<feature type="compositionally biased region" description="Basic residues" evidence="1">
    <location>
        <begin position="50"/>
        <end position="60"/>
    </location>
</feature>
<organism evidence="2 3">
    <name type="scientific">Sphingopyxis terrae subsp. ummariensis</name>
    <dbReference type="NCBI Taxonomy" id="429001"/>
    <lineage>
        <taxon>Bacteria</taxon>
        <taxon>Pseudomonadati</taxon>
        <taxon>Pseudomonadota</taxon>
        <taxon>Alphaproteobacteria</taxon>
        <taxon>Sphingomonadales</taxon>
        <taxon>Sphingomonadaceae</taxon>
        <taxon>Sphingopyxis</taxon>
    </lineage>
</organism>
<dbReference type="Proteomes" id="UP000194469">
    <property type="component" value="Unassembled WGS sequence"/>
</dbReference>
<protein>
    <submittedName>
        <fullName evidence="2">Uncharacterized protein</fullName>
    </submittedName>
</protein>
<evidence type="ECO:0000256" key="1">
    <source>
        <dbReference type="SAM" id="MobiDB-lite"/>
    </source>
</evidence>
<sequence length="257" mass="27991">MAVRRPHRCPRCRPTKRRRAVPARRPQQSTGLHRLCIRRSDRVAMIGHARRFLRKGHRPRPKGEKEGAHGAPQAWRRASGGYGSALAPPWPGRRAAPVARASAEPPPRQDKRARSARAAPRKTRDLWRRLPPPVCAQLTRAPQHRPGRHQAQASAPRRAHLALAYGSSDGGCFALAPSSRNPAGAARRHKRICAGANGRASAAAQSRAATQLCAPVRVDPLQVRTARSDFGKAPLPRAAGLHLCSPRARSRALPPST</sequence>
<dbReference type="AlphaFoldDB" id="A0A1Y6FNC5"/>
<evidence type="ECO:0000313" key="3">
    <source>
        <dbReference type="Proteomes" id="UP000194469"/>
    </source>
</evidence>
<feature type="compositionally biased region" description="Basic residues" evidence="1">
    <location>
        <begin position="1"/>
        <end position="22"/>
    </location>
</feature>
<proteinExistence type="predicted"/>
<reference evidence="3" key="1">
    <citation type="submission" date="2017-04" db="EMBL/GenBank/DDBJ databases">
        <authorList>
            <person name="Varghese N."/>
            <person name="Submissions S."/>
        </authorList>
    </citation>
    <scope>NUCLEOTIDE SEQUENCE [LARGE SCALE GENOMIC DNA]</scope>
    <source>
        <strain evidence="3">UI2</strain>
    </source>
</reference>
<gene>
    <name evidence="2" type="ORF">SAMN06295984_1845</name>
</gene>